<name>A0A7V5NW08_9PROT</name>
<dbReference type="InterPro" id="IPR007372">
    <property type="entry name" value="Lipid/polyisoprenoid-bd_YceI"/>
</dbReference>
<reference evidence="3" key="1">
    <citation type="journal article" date="2020" name="mSystems">
        <title>Genome- and Community-Level Interaction Insights into Carbon Utilization and Element Cycling Functions of Hydrothermarchaeota in Hydrothermal Sediment.</title>
        <authorList>
            <person name="Zhou Z."/>
            <person name="Liu Y."/>
            <person name="Xu W."/>
            <person name="Pan J."/>
            <person name="Luo Z.H."/>
            <person name="Li M."/>
        </authorList>
    </citation>
    <scope>NUCLEOTIDE SEQUENCE [LARGE SCALE GENOMIC DNA]</scope>
    <source>
        <strain evidence="3">HyVt-538</strain>
    </source>
</reference>
<comment type="caution">
    <text evidence="3">The sequence shown here is derived from an EMBL/GenBank/DDBJ whole genome shotgun (WGS) entry which is preliminary data.</text>
</comment>
<dbReference type="SMART" id="SM00867">
    <property type="entry name" value="YceI"/>
    <property type="match status" value="1"/>
</dbReference>
<dbReference type="Pfam" id="PF04264">
    <property type="entry name" value="YceI"/>
    <property type="match status" value="1"/>
</dbReference>
<dbReference type="PIRSF" id="PIRSF029811">
    <property type="entry name" value="UCP029811"/>
    <property type="match status" value="1"/>
</dbReference>
<organism evidence="3">
    <name type="scientific">Hellea balneolensis</name>
    <dbReference type="NCBI Taxonomy" id="287478"/>
    <lineage>
        <taxon>Bacteria</taxon>
        <taxon>Pseudomonadati</taxon>
        <taxon>Pseudomonadota</taxon>
        <taxon>Alphaproteobacteria</taxon>
        <taxon>Maricaulales</taxon>
        <taxon>Robiginitomaculaceae</taxon>
        <taxon>Hellea</taxon>
    </lineage>
</organism>
<gene>
    <name evidence="3" type="ORF">ENK01_00050</name>
</gene>
<proteinExistence type="predicted"/>
<evidence type="ECO:0000259" key="2">
    <source>
        <dbReference type="SMART" id="SM00867"/>
    </source>
</evidence>
<dbReference type="InterPro" id="IPR027016">
    <property type="entry name" value="UCP029811"/>
</dbReference>
<evidence type="ECO:0000256" key="1">
    <source>
        <dbReference type="SAM" id="SignalP"/>
    </source>
</evidence>
<dbReference type="PROSITE" id="PS51257">
    <property type="entry name" value="PROKAR_LIPOPROTEIN"/>
    <property type="match status" value="1"/>
</dbReference>
<feature type="domain" description="Lipid/polyisoprenoid-binding YceI-like" evidence="2">
    <location>
        <begin position="37"/>
        <end position="206"/>
    </location>
</feature>
<dbReference type="SUPFAM" id="SSF101874">
    <property type="entry name" value="YceI-like"/>
    <property type="match status" value="1"/>
</dbReference>
<keyword evidence="1" id="KW-0732">Signal</keyword>
<sequence>MRKSILLAALLSVAGCAARTSDKNTQTVQPVQMTDQEWQVAPAQSSVHFISIKKGKIGEKHDITGLSGRIGRDGKATVHLALNSVETHIDIRNERMRKFLFETDQWPEAVITASLNPKDYAGLASGQRVHKTIDVHVSLHGQEQDYEVPVWVSALAANKVLVESDGPILVEAADFGLEAGVEKLRELANLPEISPVVPVSFSLVFTH</sequence>
<dbReference type="Proteomes" id="UP000885806">
    <property type="component" value="Unassembled WGS sequence"/>
</dbReference>
<evidence type="ECO:0000313" key="3">
    <source>
        <dbReference type="EMBL" id="HHI88316.1"/>
    </source>
</evidence>
<dbReference type="AlphaFoldDB" id="A0A7V5NW08"/>
<dbReference type="InterPro" id="IPR036761">
    <property type="entry name" value="TTHA0802/YceI-like_sf"/>
</dbReference>
<protein>
    <submittedName>
        <fullName evidence="3">YceI family protein</fullName>
    </submittedName>
</protein>
<feature type="chain" id="PRO_5031233484" evidence="1">
    <location>
        <begin position="19"/>
        <end position="207"/>
    </location>
</feature>
<accession>A0A7V5NW08</accession>
<feature type="signal peptide" evidence="1">
    <location>
        <begin position="1"/>
        <end position="18"/>
    </location>
</feature>
<dbReference type="Gene3D" id="2.40.128.110">
    <property type="entry name" value="Lipid/polyisoprenoid-binding, YceI-like"/>
    <property type="match status" value="1"/>
</dbReference>
<dbReference type="EMBL" id="DROP01000003">
    <property type="protein sequence ID" value="HHI88316.1"/>
    <property type="molecule type" value="Genomic_DNA"/>
</dbReference>